<feature type="compositionally biased region" description="Polar residues" evidence="7">
    <location>
        <begin position="256"/>
        <end position="266"/>
    </location>
</feature>
<feature type="region of interest" description="Disordered" evidence="7">
    <location>
        <begin position="1193"/>
        <end position="1240"/>
    </location>
</feature>
<feature type="compositionally biased region" description="Low complexity" evidence="7">
    <location>
        <begin position="118"/>
        <end position="137"/>
    </location>
</feature>
<feature type="region of interest" description="Disordered" evidence="7">
    <location>
        <begin position="1064"/>
        <end position="1137"/>
    </location>
</feature>
<feature type="compositionally biased region" description="Acidic residues" evidence="7">
    <location>
        <begin position="1226"/>
        <end position="1239"/>
    </location>
</feature>
<keyword evidence="2" id="KW-0677">Repeat</keyword>
<feature type="compositionally biased region" description="Polar residues" evidence="7">
    <location>
        <begin position="1127"/>
        <end position="1137"/>
    </location>
</feature>
<evidence type="ECO:0000256" key="2">
    <source>
        <dbReference type="ARBA" id="ARBA00022737"/>
    </source>
</evidence>
<keyword evidence="3 5" id="KW-0040">ANK repeat</keyword>
<feature type="compositionally biased region" description="Acidic residues" evidence="7">
    <location>
        <begin position="1209"/>
        <end position="1218"/>
    </location>
</feature>
<evidence type="ECO:0000256" key="6">
    <source>
        <dbReference type="SAM" id="Coils"/>
    </source>
</evidence>
<dbReference type="InterPro" id="IPR047184">
    <property type="entry name" value="KANK1-4"/>
</dbReference>
<dbReference type="PROSITE" id="PS50297">
    <property type="entry name" value="ANK_REP_REGION"/>
    <property type="match status" value="2"/>
</dbReference>
<dbReference type="SMART" id="SM00248">
    <property type="entry name" value="ANK"/>
    <property type="match status" value="5"/>
</dbReference>
<protein>
    <submittedName>
        <fullName evidence="8">Uncharacterized protein</fullName>
    </submittedName>
</protein>
<comment type="caution">
    <text evidence="8">The sequence shown here is derived from an EMBL/GenBank/DDBJ whole genome shotgun (WGS) entry which is preliminary data.</text>
</comment>
<evidence type="ECO:0000256" key="7">
    <source>
        <dbReference type="SAM" id="MobiDB-lite"/>
    </source>
</evidence>
<dbReference type="FunFam" id="1.25.40.20:FF:000017">
    <property type="entry name" value="KN motif and ankyrin repeat domain-containing protein 1"/>
    <property type="match status" value="1"/>
</dbReference>
<proteinExistence type="predicted"/>
<name>A0ABD3W5E2_SINWO</name>
<accession>A0ABD3W5E2</accession>
<dbReference type="Pfam" id="PF13637">
    <property type="entry name" value="Ank_4"/>
    <property type="match status" value="1"/>
</dbReference>
<dbReference type="EMBL" id="JBJQND010000008">
    <property type="protein sequence ID" value="KAL3867820.1"/>
    <property type="molecule type" value="Genomic_DNA"/>
</dbReference>
<feature type="region of interest" description="Disordered" evidence="7">
    <location>
        <begin position="247"/>
        <end position="267"/>
    </location>
</feature>
<organism evidence="8 9">
    <name type="scientific">Sinanodonta woodiana</name>
    <name type="common">Chinese pond mussel</name>
    <name type="synonym">Anodonta woodiana</name>
    <dbReference type="NCBI Taxonomy" id="1069815"/>
    <lineage>
        <taxon>Eukaryota</taxon>
        <taxon>Metazoa</taxon>
        <taxon>Spiralia</taxon>
        <taxon>Lophotrochozoa</taxon>
        <taxon>Mollusca</taxon>
        <taxon>Bivalvia</taxon>
        <taxon>Autobranchia</taxon>
        <taxon>Heteroconchia</taxon>
        <taxon>Palaeoheterodonta</taxon>
        <taxon>Unionida</taxon>
        <taxon>Unionoidea</taxon>
        <taxon>Unionidae</taxon>
        <taxon>Unioninae</taxon>
        <taxon>Sinanodonta</taxon>
    </lineage>
</organism>
<dbReference type="PROSITE" id="PS50088">
    <property type="entry name" value="ANK_REPEAT"/>
    <property type="match status" value="2"/>
</dbReference>
<feature type="region of interest" description="Disordered" evidence="7">
    <location>
        <begin position="1"/>
        <end position="24"/>
    </location>
</feature>
<dbReference type="InterPro" id="IPR021939">
    <property type="entry name" value="KN_motif"/>
</dbReference>
<evidence type="ECO:0000256" key="1">
    <source>
        <dbReference type="ARBA" id="ARBA00022553"/>
    </source>
</evidence>
<feature type="compositionally biased region" description="Low complexity" evidence="7">
    <location>
        <begin position="1199"/>
        <end position="1208"/>
    </location>
</feature>
<feature type="coiled-coil region" evidence="6">
    <location>
        <begin position="432"/>
        <end position="483"/>
    </location>
</feature>
<dbReference type="Pfam" id="PF12796">
    <property type="entry name" value="Ank_2"/>
    <property type="match status" value="2"/>
</dbReference>
<feature type="compositionally biased region" description="Polar residues" evidence="7">
    <location>
        <begin position="138"/>
        <end position="148"/>
    </location>
</feature>
<keyword evidence="1" id="KW-0597">Phosphoprotein</keyword>
<reference evidence="8 9" key="1">
    <citation type="submission" date="2024-11" db="EMBL/GenBank/DDBJ databases">
        <title>Chromosome-level genome assembly of the freshwater bivalve Anodonta woodiana.</title>
        <authorList>
            <person name="Chen X."/>
        </authorList>
    </citation>
    <scope>NUCLEOTIDE SEQUENCE [LARGE SCALE GENOMIC DNA]</scope>
    <source>
        <strain evidence="8">MN2024</strain>
        <tissue evidence="8">Gills</tissue>
    </source>
</reference>
<dbReference type="Proteomes" id="UP001634394">
    <property type="component" value="Unassembled WGS sequence"/>
</dbReference>
<feature type="repeat" description="ANK" evidence="5">
    <location>
        <begin position="1425"/>
        <end position="1457"/>
    </location>
</feature>
<feature type="repeat" description="ANK" evidence="5">
    <location>
        <begin position="1353"/>
        <end position="1378"/>
    </location>
</feature>
<dbReference type="EMBL" id="JBJQND010000008">
    <property type="protein sequence ID" value="KAL3867819.1"/>
    <property type="molecule type" value="Genomic_DNA"/>
</dbReference>
<evidence type="ECO:0000256" key="5">
    <source>
        <dbReference type="PROSITE-ProRule" id="PRU00023"/>
    </source>
</evidence>
<keyword evidence="9" id="KW-1185">Reference proteome</keyword>
<gene>
    <name evidence="8" type="ORF">ACJMK2_040666</name>
</gene>
<feature type="region of interest" description="Disordered" evidence="7">
    <location>
        <begin position="111"/>
        <end position="169"/>
    </location>
</feature>
<evidence type="ECO:0000256" key="4">
    <source>
        <dbReference type="ARBA" id="ARBA00023054"/>
    </source>
</evidence>
<feature type="compositionally biased region" description="Low complexity" evidence="7">
    <location>
        <begin position="1064"/>
        <end position="1118"/>
    </location>
</feature>
<evidence type="ECO:0000313" key="9">
    <source>
        <dbReference type="Proteomes" id="UP001634394"/>
    </source>
</evidence>
<evidence type="ECO:0000313" key="8">
    <source>
        <dbReference type="EMBL" id="KAL3867820.1"/>
    </source>
</evidence>
<dbReference type="PANTHER" id="PTHR24168">
    <property type="entry name" value="KN MOTIF AND ANKYRIN REPEAT DOMAIN-CONTAINING"/>
    <property type="match status" value="1"/>
</dbReference>
<sequence length="1527" mass="168946">MATLNRTENHLFISEGPRDRPYHSMDRRVVSEVATAEVKNGIPEFRPITTEVTQLRPIKLDASASLKRGASESVFAEMKPIGLKPMQSKRYNSESSARKLDHNMNSEFREEMQHQTFSTSHMDTMSSTHTEYSPSSSQTNSLLRQTVVSQGSGSSEPSSPPATLPRTKERVTVEFKRRDLSPGKKMEEKQKVMLIDGKCTCCPFGYHIDLDFLNFCDTVQSGSYLKQLKRVQRDRRKLRKSMEIYLQQQEHKNREQQTPSPDSSSPMDAEEFMYLMDYQESTTNKLLNEIDDSVDATLTSIDRMMETSQGSSTNRVQRKFNTFPKKVGRQVAEELAQYTETFSATLANSGQADSSGSLSSVSTVASDRVVPYGNQSYMSSHHVTNITNETNVTNMTTITSEQLAATMATHLPVEDGAASPQSLTTNISKASLQAIREAMAVSLQRMRELEEQVKAIPILQVRISVLKEEKRLLQLQMQAKERKLNMKSVGVGDDSFLSPQSPTARFEFKVTKSPPPTLPKPKVRMIGVGDRSVFEPYLLQPELEDETMRHTFEKQMLFMDRAQSTVYNEQLQKERKPMTQSVGVGEGNVFDDSLHIHEKELRTVIIGQTASAGKRNVGIECRVSTRDVGVMYSVDSEKPSTRSVGINVDIAPPVTTIDFKGEELRAALQEMLHKSVRSVALQTDLNGEKVDVGVQFAVSAWDVRSIGVGDASIDVEVRNRVARRSIGLDVYPDRMNRAVNTDYGWRLDAMTNTVPMFMDCKATSTEATRSHSAGTMTEEAFRFHQTSQTEQIIFSQLGQIQTVGCNTQRLETCSVGNNTTIRPVVEKGINTTQHWSVQNKGTSTEMETRTIGVSEDTLDSFVCSFQDDDEYRFEEEAVETKTKYYTTVMGQADNKEEKGFEIKREYISDGSVDSSFQTRTVREEEENSKSTLTVAENTEKLKKEMMGVLSSSEAIKGGKKEEEDEDDRNEEILEEKVWRTSGDGQYTVTTVTTKRTFVGTEAENVVRDIKTITGGPEILGSAADIIQKEVEQNNLRQGGMPGLSKSMIASQLGAELDSLHMIRSSSSADGSDSSSGGFDGYSSSKKSYITRSSSTSIGSGGLSSLQTSFSSGSSGISSMDELDHSPTSESIESSNQLVQQTRTYTMSGMMGLNPEMGDSFAAQLENPVTLKSIMKKSASDNGSQMKKGITFASNVVGGESDSSSSANTSEEETEEREEEGLRETTETDSDSDESYDEGSYDSRAGSIIYKCKDDEAIAQGLPGAKMFDQNIRETYELSEEMHKACQVLATYLQDSVSITTKELNAGINVVQQDWFRTSSSKLSSPHQVEDYLSCFNEISKRLLEYVVNMQDSNGNTAMHYAVSHCNFEIVSLLLDTGVCDLNKQNKAGYTPVIMATLTSLQTEQHKEVVQRLLSMGDTNIKAAKDGQTALMFAVRQGRQDMVKMLIDTGADVNAQDYEGSTALMCACEHGFTEIAKLLINTPGCDASIADNDGSTALSIAMDAGHKDVGVLLYAHINFGPGQHSPRM</sequence>
<dbReference type="InterPro" id="IPR002110">
    <property type="entry name" value="Ankyrin_rpt"/>
</dbReference>
<keyword evidence="4 6" id="KW-0175">Coiled coil</keyword>
<dbReference type="PRINTS" id="PR01415">
    <property type="entry name" value="ANKYRIN"/>
</dbReference>
<dbReference type="SUPFAM" id="SSF48403">
    <property type="entry name" value="Ankyrin repeat"/>
    <property type="match status" value="1"/>
</dbReference>
<dbReference type="Gene3D" id="1.25.40.20">
    <property type="entry name" value="Ankyrin repeat-containing domain"/>
    <property type="match status" value="1"/>
</dbReference>
<evidence type="ECO:0000256" key="3">
    <source>
        <dbReference type="ARBA" id="ARBA00023043"/>
    </source>
</evidence>
<dbReference type="Pfam" id="PF12075">
    <property type="entry name" value="KN_motif"/>
    <property type="match status" value="1"/>
</dbReference>
<dbReference type="PANTHER" id="PTHR24168:SF21">
    <property type="entry name" value="KANK, ISOFORM D"/>
    <property type="match status" value="1"/>
</dbReference>
<dbReference type="InterPro" id="IPR036770">
    <property type="entry name" value="Ankyrin_rpt-contain_sf"/>
</dbReference>